<comment type="caution">
    <text evidence="7">The sequence shown here is derived from an EMBL/GenBank/DDBJ whole genome shotgun (WGS) entry which is preliminary data.</text>
</comment>
<dbReference type="GO" id="GO:0003700">
    <property type="term" value="F:DNA-binding transcription factor activity"/>
    <property type="evidence" value="ECO:0007669"/>
    <property type="project" value="InterPro"/>
</dbReference>
<dbReference type="SMART" id="SM00353">
    <property type="entry name" value="HLH"/>
    <property type="match status" value="1"/>
</dbReference>
<proteinExistence type="predicted"/>
<dbReference type="OrthoDB" id="515493at2759"/>
<evidence type="ECO:0000256" key="2">
    <source>
        <dbReference type="ARBA" id="ARBA00023015"/>
    </source>
</evidence>
<organism evidence="7 8">
    <name type="scientific">Genlisea aurea</name>
    <dbReference type="NCBI Taxonomy" id="192259"/>
    <lineage>
        <taxon>Eukaryota</taxon>
        <taxon>Viridiplantae</taxon>
        <taxon>Streptophyta</taxon>
        <taxon>Embryophyta</taxon>
        <taxon>Tracheophyta</taxon>
        <taxon>Spermatophyta</taxon>
        <taxon>Magnoliopsida</taxon>
        <taxon>eudicotyledons</taxon>
        <taxon>Gunneridae</taxon>
        <taxon>Pentapetalae</taxon>
        <taxon>asterids</taxon>
        <taxon>lamiids</taxon>
        <taxon>Lamiales</taxon>
        <taxon>Lentibulariaceae</taxon>
        <taxon>Genlisea</taxon>
    </lineage>
</organism>
<keyword evidence="4" id="KW-0539">Nucleus</keyword>
<dbReference type="Proteomes" id="UP000015453">
    <property type="component" value="Unassembled WGS sequence"/>
</dbReference>
<keyword evidence="2" id="KW-0805">Transcription regulation</keyword>
<evidence type="ECO:0000259" key="6">
    <source>
        <dbReference type="PROSITE" id="PS50888"/>
    </source>
</evidence>
<evidence type="ECO:0000313" key="8">
    <source>
        <dbReference type="Proteomes" id="UP000015453"/>
    </source>
</evidence>
<dbReference type="GO" id="GO:0006879">
    <property type="term" value="P:intracellular iron ion homeostasis"/>
    <property type="evidence" value="ECO:0007669"/>
    <property type="project" value="InterPro"/>
</dbReference>
<dbReference type="SUPFAM" id="SSF47459">
    <property type="entry name" value="HLH, helix-loop-helix DNA-binding domain"/>
    <property type="match status" value="1"/>
</dbReference>
<dbReference type="PANTHER" id="PTHR46133:SF9">
    <property type="entry name" value="TRANSCRIPTION FACTOR BHLH104"/>
    <property type="match status" value="1"/>
</dbReference>
<keyword evidence="3" id="KW-0804">Transcription</keyword>
<comment type="subcellular location">
    <subcellularLocation>
        <location evidence="1">Nucleus</location>
    </subcellularLocation>
</comment>
<feature type="non-terminal residue" evidence="7">
    <location>
        <position position="1"/>
    </location>
</feature>
<keyword evidence="8" id="KW-1185">Reference proteome</keyword>
<dbReference type="Gene3D" id="4.10.280.10">
    <property type="entry name" value="Helix-loop-helix DNA-binding domain"/>
    <property type="match status" value="1"/>
</dbReference>
<dbReference type="PROSITE" id="PS50888">
    <property type="entry name" value="BHLH"/>
    <property type="match status" value="1"/>
</dbReference>
<feature type="domain" description="BHLH" evidence="6">
    <location>
        <begin position="12"/>
        <end position="63"/>
    </location>
</feature>
<dbReference type="InterPro" id="IPR036638">
    <property type="entry name" value="HLH_DNA-bd_sf"/>
</dbReference>
<accession>S8C6S9</accession>
<evidence type="ECO:0000256" key="1">
    <source>
        <dbReference type="ARBA" id="ARBA00004123"/>
    </source>
</evidence>
<evidence type="ECO:0000256" key="5">
    <source>
        <dbReference type="SAM" id="Coils"/>
    </source>
</evidence>
<dbReference type="EMBL" id="AUSU01006118">
    <property type="protein sequence ID" value="EPS62474.1"/>
    <property type="molecule type" value="Genomic_DNA"/>
</dbReference>
<dbReference type="InterPro" id="IPR011598">
    <property type="entry name" value="bHLH_dom"/>
</dbReference>
<dbReference type="Pfam" id="PF00010">
    <property type="entry name" value="HLH"/>
    <property type="match status" value="1"/>
</dbReference>
<evidence type="ECO:0000256" key="4">
    <source>
        <dbReference type="ARBA" id="ARBA00023242"/>
    </source>
</evidence>
<dbReference type="InterPro" id="IPR044818">
    <property type="entry name" value="ILR3-like"/>
</dbReference>
<protein>
    <recommendedName>
        <fullName evidence="6">BHLH domain-containing protein</fullName>
    </recommendedName>
</protein>
<evidence type="ECO:0000256" key="3">
    <source>
        <dbReference type="ARBA" id="ARBA00023163"/>
    </source>
</evidence>
<dbReference type="GO" id="GO:0005634">
    <property type="term" value="C:nucleus"/>
    <property type="evidence" value="ECO:0007669"/>
    <property type="project" value="UniProtKB-SubCell"/>
</dbReference>
<dbReference type="PANTHER" id="PTHR46133">
    <property type="entry name" value="BHLH TRANSCRIPTION FACTOR"/>
    <property type="match status" value="1"/>
</dbReference>
<gene>
    <name evidence="7" type="ORF">M569_12315</name>
</gene>
<dbReference type="CDD" id="cd11446">
    <property type="entry name" value="bHLH_AtILR3_like"/>
    <property type="match status" value="1"/>
</dbReference>
<sequence length="177" mass="20041">FRFCRPRSDACNSVASKACRERLRREKLNERFSELSALLEPGRPVKTDKLALLGDAIKVINQLKSESDEYRETNERLLEEIKMLKAEKNELRQEKNVIKNEKEMIEHQLKTLSGAPPPPPPRPPTSHGFIPGLPPVYHTNASKVSVIPSYGFVPMWQYLPVGCGDTSEDHELRPPAA</sequence>
<dbReference type="GO" id="GO:0046983">
    <property type="term" value="F:protein dimerization activity"/>
    <property type="evidence" value="ECO:0007669"/>
    <property type="project" value="InterPro"/>
</dbReference>
<feature type="coiled-coil region" evidence="5">
    <location>
        <begin position="60"/>
        <end position="108"/>
    </location>
</feature>
<keyword evidence="5" id="KW-0175">Coiled coil</keyword>
<evidence type="ECO:0000313" key="7">
    <source>
        <dbReference type="EMBL" id="EPS62474.1"/>
    </source>
</evidence>
<reference evidence="7 8" key="1">
    <citation type="journal article" date="2013" name="BMC Genomics">
        <title>The miniature genome of a carnivorous plant Genlisea aurea contains a low number of genes and short non-coding sequences.</title>
        <authorList>
            <person name="Leushkin E.V."/>
            <person name="Sutormin R.A."/>
            <person name="Nabieva E.R."/>
            <person name="Penin A.A."/>
            <person name="Kondrashov A.S."/>
            <person name="Logacheva M.D."/>
        </authorList>
    </citation>
    <scope>NUCLEOTIDE SEQUENCE [LARGE SCALE GENOMIC DNA]</scope>
</reference>
<name>S8C6S9_9LAMI</name>
<dbReference type="AlphaFoldDB" id="S8C6S9"/>